<gene>
    <name evidence="2" type="ORF">LZC94_33185</name>
</gene>
<evidence type="ECO:0000313" key="2">
    <source>
        <dbReference type="EMBL" id="WXB12692.1"/>
    </source>
</evidence>
<evidence type="ECO:0000313" key="3">
    <source>
        <dbReference type="Proteomes" id="UP001370348"/>
    </source>
</evidence>
<reference evidence="2 3" key="1">
    <citation type="submission" date="2021-12" db="EMBL/GenBank/DDBJ databases">
        <title>Discovery of the Pendulisporaceae a myxobacterial family with distinct sporulation behavior and unique specialized metabolism.</title>
        <authorList>
            <person name="Garcia R."/>
            <person name="Popoff A."/>
            <person name="Bader C.D."/>
            <person name="Loehr J."/>
            <person name="Walesch S."/>
            <person name="Walt C."/>
            <person name="Boldt J."/>
            <person name="Bunk B."/>
            <person name="Haeckl F.J.F.P.J."/>
            <person name="Gunesch A.P."/>
            <person name="Birkelbach J."/>
            <person name="Nuebel U."/>
            <person name="Pietschmann T."/>
            <person name="Bach T."/>
            <person name="Mueller R."/>
        </authorList>
    </citation>
    <scope>NUCLEOTIDE SEQUENCE [LARGE SCALE GENOMIC DNA]</scope>
    <source>
        <strain evidence="2 3">MSr11954</strain>
    </source>
</reference>
<evidence type="ECO:0008006" key="4">
    <source>
        <dbReference type="Google" id="ProtNLM"/>
    </source>
</evidence>
<proteinExistence type="predicted"/>
<protein>
    <recommendedName>
        <fullName evidence="4">DUF4229 domain-containing protein</fullName>
    </recommendedName>
</protein>
<accession>A0ABZ2LPI8</accession>
<sequence length="74" mass="7977">MITKALFIAFLVVTLIAFGGMLAFAMGMALVALLPAAVLLGPPFFLLWRVQKQEQLAADQAMRAADLERSVLKG</sequence>
<feature type="transmembrane region" description="Helical" evidence="1">
    <location>
        <begin position="29"/>
        <end position="48"/>
    </location>
</feature>
<name>A0ABZ2LPI8_9BACT</name>
<dbReference type="EMBL" id="CP089984">
    <property type="protein sequence ID" value="WXB12692.1"/>
    <property type="molecule type" value="Genomic_DNA"/>
</dbReference>
<keyword evidence="3" id="KW-1185">Reference proteome</keyword>
<keyword evidence="1" id="KW-0812">Transmembrane</keyword>
<keyword evidence="1" id="KW-0472">Membrane</keyword>
<evidence type="ECO:0000256" key="1">
    <source>
        <dbReference type="SAM" id="Phobius"/>
    </source>
</evidence>
<organism evidence="2 3">
    <name type="scientific">Pendulispora albinea</name>
    <dbReference type="NCBI Taxonomy" id="2741071"/>
    <lineage>
        <taxon>Bacteria</taxon>
        <taxon>Pseudomonadati</taxon>
        <taxon>Myxococcota</taxon>
        <taxon>Myxococcia</taxon>
        <taxon>Myxococcales</taxon>
        <taxon>Sorangiineae</taxon>
        <taxon>Pendulisporaceae</taxon>
        <taxon>Pendulispora</taxon>
    </lineage>
</organism>
<dbReference type="Proteomes" id="UP001370348">
    <property type="component" value="Chromosome"/>
</dbReference>
<keyword evidence="1" id="KW-1133">Transmembrane helix</keyword>
<dbReference type="RefSeq" id="WP_394822312.1">
    <property type="nucleotide sequence ID" value="NZ_CP089984.1"/>
</dbReference>